<evidence type="ECO:0000259" key="5">
    <source>
        <dbReference type="SMART" id="SM00543"/>
    </source>
</evidence>
<evidence type="ECO:0000256" key="2">
    <source>
        <dbReference type="ARBA" id="ARBA00022540"/>
    </source>
</evidence>
<sequence length="368" mass="40928">RPLGSLAPSTAAGGSGSGPSKGYPQAADSKPTPSAPSKPADRNGGGNWRSDAEKFRAERSARPREDPKDKKGQRGRQGGRNEPSAAACPVAPLAVSEDSWAARQLRRRLERQAAEGGERGDGEPSVEEITRRMKSILNKLTLDKFDDLFRQLTECGVSTEEHIRILMTEVFEKATTQHHFVEMYVLLCVNLAEWFSSHVKVGNFKRVLLDQCQSSFENNLHPQDAESQSKAPLNEEEVAERQHKHKLRVLGNIKLIGQLLVKRMVASKVLIACAEALLAEPSPATLEPLACLLSTTGGEFDKSDWKQYDALVRIFKQVQKLTKDKKLPQRARFLLQDVLDLRSTGWEDRKAATQKLEGPRKLEDFAKD</sequence>
<dbReference type="Gene3D" id="1.25.40.180">
    <property type="match status" value="1"/>
</dbReference>
<feature type="region of interest" description="Disordered" evidence="4">
    <location>
        <begin position="1"/>
        <end position="92"/>
    </location>
</feature>
<feature type="non-terminal residue" evidence="6">
    <location>
        <position position="1"/>
    </location>
</feature>
<protein>
    <recommendedName>
        <fullName evidence="5">MIF4G domain-containing protein</fullName>
    </recommendedName>
</protein>
<name>A0ABN9Y0V8_9DINO</name>
<dbReference type="SUPFAM" id="SSF48371">
    <property type="entry name" value="ARM repeat"/>
    <property type="match status" value="1"/>
</dbReference>
<feature type="domain" description="MIF4G" evidence="5">
    <location>
        <begin position="130"/>
        <end position="345"/>
    </location>
</feature>
<keyword evidence="3" id="KW-0648">Protein biosynthesis</keyword>
<dbReference type="EMBL" id="CAUYUJ010021453">
    <property type="protein sequence ID" value="CAK0904740.1"/>
    <property type="molecule type" value="Genomic_DNA"/>
</dbReference>
<comment type="caution">
    <text evidence="6">The sequence shown here is derived from an EMBL/GenBank/DDBJ whole genome shotgun (WGS) entry which is preliminary data.</text>
</comment>
<dbReference type="PANTHER" id="PTHR23253">
    <property type="entry name" value="EUKARYOTIC TRANSLATION INITIATION FACTOR 4 GAMMA"/>
    <property type="match status" value="1"/>
</dbReference>
<feature type="compositionally biased region" description="Low complexity" evidence="4">
    <location>
        <begin position="1"/>
        <end position="12"/>
    </location>
</feature>
<feature type="compositionally biased region" description="Low complexity" evidence="4">
    <location>
        <begin position="26"/>
        <end position="38"/>
    </location>
</feature>
<accession>A0ABN9Y0V8</accession>
<evidence type="ECO:0000256" key="1">
    <source>
        <dbReference type="ARBA" id="ARBA00005775"/>
    </source>
</evidence>
<dbReference type="PANTHER" id="PTHR23253:SF9">
    <property type="entry name" value="EUKARYOTIC TRANSLATION INITIATION FACTOR 4 GAMMA 2"/>
    <property type="match status" value="1"/>
</dbReference>
<comment type="similarity">
    <text evidence="1">Belongs to the eukaryotic initiation factor 4G family.</text>
</comment>
<gene>
    <name evidence="6" type="ORF">PCOR1329_LOCUS80677</name>
</gene>
<dbReference type="InterPro" id="IPR003890">
    <property type="entry name" value="MIF4G-like_typ-3"/>
</dbReference>
<keyword evidence="2" id="KW-0396">Initiation factor</keyword>
<evidence type="ECO:0000256" key="3">
    <source>
        <dbReference type="ARBA" id="ARBA00022917"/>
    </source>
</evidence>
<dbReference type="SMART" id="SM00543">
    <property type="entry name" value="MIF4G"/>
    <property type="match status" value="1"/>
</dbReference>
<dbReference type="InterPro" id="IPR016024">
    <property type="entry name" value="ARM-type_fold"/>
</dbReference>
<feature type="compositionally biased region" description="Basic and acidic residues" evidence="4">
    <location>
        <begin position="50"/>
        <end position="72"/>
    </location>
</feature>
<reference evidence="6" key="1">
    <citation type="submission" date="2023-10" db="EMBL/GenBank/DDBJ databases">
        <authorList>
            <person name="Chen Y."/>
            <person name="Shah S."/>
            <person name="Dougan E. K."/>
            <person name="Thang M."/>
            <person name="Chan C."/>
        </authorList>
    </citation>
    <scope>NUCLEOTIDE SEQUENCE [LARGE SCALE GENOMIC DNA]</scope>
</reference>
<dbReference type="Proteomes" id="UP001189429">
    <property type="component" value="Unassembled WGS sequence"/>
</dbReference>
<dbReference type="Pfam" id="PF02854">
    <property type="entry name" value="MIF4G"/>
    <property type="match status" value="1"/>
</dbReference>
<evidence type="ECO:0000256" key="4">
    <source>
        <dbReference type="SAM" id="MobiDB-lite"/>
    </source>
</evidence>
<organism evidence="6 7">
    <name type="scientific">Prorocentrum cordatum</name>
    <dbReference type="NCBI Taxonomy" id="2364126"/>
    <lineage>
        <taxon>Eukaryota</taxon>
        <taxon>Sar</taxon>
        <taxon>Alveolata</taxon>
        <taxon>Dinophyceae</taxon>
        <taxon>Prorocentrales</taxon>
        <taxon>Prorocentraceae</taxon>
        <taxon>Prorocentrum</taxon>
    </lineage>
</organism>
<evidence type="ECO:0000313" key="7">
    <source>
        <dbReference type="Proteomes" id="UP001189429"/>
    </source>
</evidence>
<keyword evidence="7" id="KW-1185">Reference proteome</keyword>
<evidence type="ECO:0000313" key="6">
    <source>
        <dbReference type="EMBL" id="CAK0904740.1"/>
    </source>
</evidence>
<proteinExistence type="inferred from homology"/>